<dbReference type="InterPro" id="IPR011528">
    <property type="entry name" value="NERD"/>
</dbReference>
<dbReference type="Proteomes" id="UP000608154">
    <property type="component" value="Unassembled WGS sequence"/>
</dbReference>
<keyword evidence="3" id="KW-0378">Hydrolase</keyword>
<dbReference type="InterPro" id="IPR041679">
    <property type="entry name" value="DNA2/NAM7-like_C"/>
</dbReference>
<dbReference type="Pfam" id="PF13087">
    <property type="entry name" value="AAA_12"/>
    <property type="match status" value="1"/>
</dbReference>
<dbReference type="CDD" id="cd18808">
    <property type="entry name" value="SF1_C_Upf1"/>
    <property type="match status" value="1"/>
</dbReference>
<feature type="domain" description="Protein kinase" evidence="6">
    <location>
        <begin position="380"/>
        <end position="829"/>
    </location>
</feature>
<dbReference type="GO" id="GO:0016787">
    <property type="term" value="F:hydrolase activity"/>
    <property type="evidence" value="ECO:0007669"/>
    <property type="project" value="UniProtKB-KW"/>
</dbReference>
<dbReference type="SUPFAM" id="SSF56112">
    <property type="entry name" value="Protein kinase-like (PK-like)"/>
    <property type="match status" value="1"/>
</dbReference>
<dbReference type="PROSITE" id="PS50965">
    <property type="entry name" value="NERD"/>
    <property type="match status" value="1"/>
</dbReference>
<reference evidence="8" key="2">
    <citation type="submission" date="2020-09" db="EMBL/GenBank/DDBJ databases">
        <authorList>
            <person name="Sun Q."/>
            <person name="Zhou Y."/>
        </authorList>
    </citation>
    <scope>NUCLEOTIDE SEQUENCE</scope>
    <source>
        <strain evidence="8">CGMCC 1.15095</strain>
    </source>
</reference>
<protein>
    <submittedName>
        <fullName evidence="8">Uncharacterized protein</fullName>
    </submittedName>
</protein>
<evidence type="ECO:0000256" key="1">
    <source>
        <dbReference type="ARBA" id="ARBA00007913"/>
    </source>
</evidence>
<comment type="caution">
    <text evidence="8">The sequence shown here is derived from an EMBL/GenBank/DDBJ whole genome shotgun (WGS) entry which is preliminary data.</text>
</comment>
<dbReference type="Pfam" id="PF13086">
    <property type="entry name" value="AAA_11"/>
    <property type="match status" value="1"/>
</dbReference>
<organism evidence="8 9">
    <name type="scientific">Novosphingobium endophyticum</name>
    <dbReference type="NCBI Taxonomy" id="1955250"/>
    <lineage>
        <taxon>Bacteria</taxon>
        <taxon>Pseudomonadati</taxon>
        <taxon>Pseudomonadota</taxon>
        <taxon>Alphaproteobacteria</taxon>
        <taxon>Sphingomonadales</taxon>
        <taxon>Sphingomonadaceae</taxon>
        <taxon>Novosphingobium</taxon>
    </lineage>
</organism>
<dbReference type="GO" id="GO:0005524">
    <property type="term" value="F:ATP binding"/>
    <property type="evidence" value="ECO:0007669"/>
    <property type="project" value="UniProtKB-KW"/>
</dbReference>
<dbReference type="PANTHER" id="PTHR43788">
    <property type="entry name" value="DNA2/NAM7 HELICASE FAMILY MEMBER"/>
    <property type="match status" value="1"/>
</dbReference>
<sequence length="1644" mass="180594">MKILNCGTGIHAREITGVSLLAGLPDHWFAYTNLDLATATATSREIDIIIVAEDRILVVDVKDWKGPIESRDGRWYNNGHDNGPSPVKKIAQNAREIYVQLEAHLKKHIRGKPYKVPKVQGLVVLTKTSDLSGIAESEKKGVMPVAPFIAALKSVPKRIATFGAAPPDVALTDPRWKDQLSKFFNVSKGVFTPGRRMYGGFYASSPQPVFEHPNGIYAEFEASDERQSPTLGVLRLWDFTKAETRFQTEAGRGEIAGREQEVVAYLLDRSDDCENVIVDGRTRDPDYSVQYWEVYDRRRRLHRLLDFAGTELSDLGRSDRMELARQLLTAVNSLHLAEASHLDLGQHSIWLQRPSTVKLSHLMAASYPDIRSLGDARFQFLSTGRLPEDEFGDVGSPKRRDVFLAAAAVHRILLGTGPGSPNGCPEWDPRIDTQHDFPELYEWFARSLAWDPAHRYADAGAALAAFNAAIAVRPTPAEVLEGLERHKGTIKSQYQLYASYPPDEGKMLRDDDTGMRWRSSGSDCPVMVKVWKRAAWGDQQREGPRILDFLDRTSEVAVLEPEGCPRILEAIWLGDAIAVVQEWIDLPDLDTVLAQGSPLDEAARLAVVGALADRVEKLHEQRIAHGDLKPSNILVDPAVPDQPILVDLVDFSVAADGEIGNRRYAPEAGGRYERDCYAITAIAEELLAGESSAAIDRVRSAISAIRTAEPPNATLLPVIDALQAATGQEEAMERVVLRTPHVAEGPLLPDEGLLYLRRSPRGRGLVMRGACEEIEIKLDPSGTPISLVRRTLDQGRIRFLTRFEFGTTAMRIAVEAAAVTELREILPLLEREDVAEALAPQDSSSSETDAEELGALDAEETHGEPPEDDLVEAIAAAPAPTGNVDVGRLWQALIEAEGELVTYGQVSEDSGYDRSASRHKAHFDLLSGSFDFNRNDRVSVEREDRHGNWRPVGHLDLQRSKPDFIFIESYRPYQRGSAPLVEQGEELRFRSWMEQKSLDRRQAAVKRIVGRTSRTRDLIQVLDPRTAASPRMLSERISPERLKEQYGLNDQQAEALSAVLATRPLALNQGPPGTGKTVFIAALVHAALTNGLARNVLLASQAHEAVNNAAEAVLKLFAKAGDAPSILRVGNEGVVSDPLLPFHVERVEKLQKDRFRAELRERLAVAASALGIDEELAGDLAQIEHAIRPVASRIAELDGDAENTARVAALRETVRQQLLPLNVDTVLALDAPADKIIAEVVNACVKRLPQGDRPSPDRIARYQSVAAIARDFIGSVSTEHRSFETFLAGTRQIVAGTCVGLGRSSLGLTSTPFDLVIVDEAARCTASELAVPIQAGSWIVLVGDHEQLQPQHPESVVEDVAKRLRISEAEVARSDFERIFETAYGQAAGHTLRRQYRMLPPIGEIVSKSFYGGRLEHGRTEPVIDPGALPPRLAAAVTWIDTAPLGERAKQGDPNHRKSLSNAAEADAIVATLKQWGESEEFLSWLGRQTAHTHAIGVICAYSAQRDLVRKKLALSHVHQAIREALKVDTIDSYQGKENPIVIVSLVRNNWTGTRENGTAMIRPGFLAKPNRINVAMSRAMDRLVIVGSRSRWASGTPMERITRAFAECVEAGDGLIVDAHELLKVSENGAAASAGAAEMEIAK</sequence>
<keyword evidence="2" id="KW-0547">Nucleotide-binding</keyword>
<dbReference type="InterPro" id="IPR050534">
    <property type="entry name" value="Coronavir_polyprotein_1ab"/>
</dbReference>
<dbReference type="Gene3D" id="3.40.50.300">
    <property type="entry name" value="P-loop containing nucleotide triphosphate hydrolases"/>
    <property type="match status" value="2"/>
</dbReference>
<dbReference type="SUPFAM" id="SSF52540">
    <property type="entry name" value="P-loop containing nucleoside triphosphate hydrolases"/>
    <property type="match status" value="1"/>
</dbReference>
<proteinExistence type="inferred from homology"/>
<evidence type="ECO:0000256" key="3">
    <source>
        <dbReference type="ARBA" id="ARBA00022801"/>
    </source>
</evidence>
<evidence type="ECO:0000313" key="9">
    <source>
        <dbReference type="Proteomes" id="UP000608154"/>
    </source>
</evidence>
<evidence type="ECO:0000259" key="6">
    <source>
        <dbReference type="PROSITE" id="PS50011"/>
    </source>
</evidence>
<evidence type="ECO:0000256" key="5">
    <source>
        <dbReference type="ARBA" id="ARBA00022840"/>
    </source>
</evidence>
<dbReference type="InterPro" id="IPR047187">
    <property type="entry name" value="SF1_C_Upf1"/>
</dbReference>
<dbReference type="Pfam" id="PF00069">
    <property type="entry name" value="Pkinase"/>
    <property type="match status" value="1"/>
</dbReference>
<keyword evidence="5" id="KW-0067">ATP-binding</keyword>
<dbReference type="EMBL" id="BMHK01000019">
    <property type="protein sequence ID" value="GGC07310.1"/>
    <property type="molecule type" value="Genomic_DNA"/>
</dbReference>
<evidence type="ECO:0000259" key="7">
    <source>
        <dbReference type="PROSITE" id="PS50965"/>
    </source>
</evidence>
<accession>A0A916X6M6</accession>
<keyword evidence="4" id="KW-0347">Helicase</keyword>
<evidence type="ECO:0000256" key="2">
    <source>
        <dbReference type="ARBA" id="ARBA00022741"/>
    </source>
</evidence>
<dbReference type="GO" id="GO:0004672">
    <property type="term" value="F:protein kinase activity"/>
    <property type="evidence" value="ECO:0007669"/>
    <property type="project" value="InterPro"/>
</dbReference>
<name>A0A916X6M6_9SPHN</name>
<keyword evidence="9" id="KW-1185">Reference proteome</keyword>
<dbReference type="InterPro" id="IPR008271">
    <property type="entry name" value="Ser/Thr_kinase_AS"/>
</dbReference>
<reference evidence="8" key="1">
    <citation type="journal article" date="2014" name="Int. J. Syst. Evol. Microbiol.">
        <title>Complete genome sequence of Corynebacterium casei LMG S-19264T (=DSM 44701T), isolated from a smear-ripened cheese.</title>
        <authorList>
            <consortium name="US DOE Joint Genome Institute (JGI-PGF)"/>
            <person name="Walter F."/>
            <person name="Albersmeier A."/>
            <person name="Kalinowski J."/>
            <person name="Ruckert C."/>
        </authorList>
    </citation>
    <scope>NUCLEOTIDE SEQUENCE</scope>
    <source>
        <strain evidence="8">CGMCC 1.15095</strain>
    </source>
</reference>
<comment type="similarity">
    <text evidence="1">Belongs to the DNA2/NAM7 helicase family.</text>
</comment>
<dbReference type="PROSITE" id="PS00108">
    <property type="entry name" value="PROTEIN_KINASE_ST"/>
    <property type="match status" value="1"/>
</dbReference>
<feature type="domain" description="NERD" evidence="7">
    <location>
        <begin position="8"/>
        <end position="120"/>
    </location>
</feature>
<dbReference type="PANTHER" id="PTHR43788:SF8">
    <property type="entry name" value="DNA-BINDING PROTEIN SMUBP-2"/>
    <property type="match status" value="1"/>
</dbReference>
<dbReference type="RefSeq" id="WP_188772116.1">
    <property type="nucleotide sequence ID" value="NZ_BMHK01000019.1"/>
</dbReference>
<dbReference type="PROSITE" id="PS50011">
    <property type="entry name" value="PROTEIN_KINASE_DOM"/>
    <property type="match status" value="1"/>
</dbReference>
<dbReference type="InterPro" id="IPR027417">
    <property type="entry name" value="P-loop_NTPase"/>
</dbReference>
<dbReference type="InterPro" id="IPR011009">
    <property type="entry name" value="Kinase-like_dom_sf"/>
</dbReference>
<dbReference type="Pfam" id="PF08378">
    <property type="entry name" value="NERD"/>
    <property type="match status" value="1"/>
</dbReference>
<evidence type="ECO:0000313" key="8">
    <source>
        <dbReference type="EMBL" id="GGC07310.1"/>
    </source>
</evidence>
<evidence type="ECO:0000256" key="4">
    <source>
        <dbReference type="ARBA" id="ARBA00022806"/>
    </source>
</evidence>
<gene>
    <name evidence="8" type="ORF">GCM10011494_27390</name>
</gene>
<dbReference type="InterPro" id="IPR000719">
    <property type="entry name" value="Prot_kinase_dom"/>
</dbReference>
<dbReference type="Gene3D" id="1.10.510.10">
    <property type="entry name" value="Transferase(Phosphotransferase) domain 1"/>
    <property type="match status" value="1"/>
</dbReference>
<dbReference type="SMART" id="SM00220">
    <property type="entry name" value="S_TKc"/>
    <property type="match status" value="1"/>
</dbReference>
<dbReference type="InterPro" id="IPR041677">
    <property type="entry name" value="DNA2/NAM7_AAA_11"/>
</dbReference>
<dbReference type="GO" id="GO:0043139">
    <property type="term" value="F:5'-3' DNA helicase activity"/>
    <property type="evidence" value="ECO:0007669"/>
    <property type="project" value="TreeGrafter"/>
</dbReference>